<evidence type="ECO:0000313" key="1">
    <source>
        <dbReference type="EMBL" id="AKK06422.1"/>
    </source>
</evidence>
<proteinExistence type="predicted"/>
<dbReference type="KEGG" id="cmv:CMUST_10530"/>
<reference evidence="2" key="2">
    <citation type="submission" date="2015-05" db="EMBL/GenBank/DDBJ databases">
        <title>Complete genome sequence of Corynebacterium mustelae DSM 45274, isolated from various tissues of a male ferret with lethal sepsis.</title>
        <authorList>
            <person name="Ruckert C."/>
            <person name="Albersmeier A."/>
            <person name="Winkler A."/>
            <person name="Tauch A."/>
        </authorList>
    </citation>
    <scope>NUCLEOTIDE SEQUENCE [LARGE SCALE GENOMIC DNA]</scope>
    <source>
        <strain evidence="2">DSM 45274</strain>
    </source>
</reference>
<dbReference type="AlphaFoldDB" id="A0A0G3H5J0"/>
<sequence length="355" mass="37886">MVNNLATVVRVTDFLAYADRRLSATGSATTPHAFRRRTAPRALLVCIAAVSVLLTTACTETDTTPKVAVEQPVGVQLETPRVTLKDPGTGELQIIEFADIDRTKQKLSLSIKDGFNQSITTADKVIEEADQAAEPSNTFSAAVTAHTLAAENSDASSRSVFLELDTPTLSGDIAQKVTDIDTARGFALGWFANNQGQVSSVNFTAPVNASDQARAITEQYLSALVGIPVIFPAEKIGAGATWTVESRITGQATMLQTINYTLSKLEETKEGTIVTLDVDVQRRPALGALQSEETDDELKVLSATTTSAGTLELNLTQPLPRSGEIKMTTRVVYGEENAHVRVVQDTATAVAFKSG</sequence>
<dbReference type="STRING" id="571915.CMUST_10530"/>
<gene>
    <name evidence="1" type="ORF">CMUST_10530</name>
</gene>
<protein>
    <submittedName>
        <fullName evidence="1">Uncharacterized protein</fullName>
    </submittedName>
</protein>
<keyword evidence="2" id="KW-1185">Reference proteome</keyword>
<dbReference type="EMBL" id="CP011542">
    <property type="protein sequence ID" value="AKK06422.1"/>
    <property type="molecule type" value="Genomic_DNA"/>
</dbReference>
<reference evidence="1 2" key="1">
    <citation type="journal article" date="2015" name="Genome Announc.">
        <title>Complete Genome Sequence of the Type Strain Corynebacterium mustelae DSM 45274, Isolated from Various Tissues of a Male Ferret with Lethal Sepsis.</title>
        <authorList>
            <person name="Ruckert C."/>
            <person name="Eimer J."/>
            <person name="Winkler A."/>
            <person name="Tauch A."/>
        </authorList>
    </citation>
    <scope>NUCLEOTIDE SEQUENCE [LARGE SCALE GENOMIC DNA]</scope>
    <source>
        <strain evidence="1 2">DSM 45274</strain>
    </source>
</reference>
<organism evidence="1 2">
    <name type="scientific">Corynebacterium mustelae</name>
    <dbReference type="NCBI Taxonomy" id="571915"/>
    <lineage>
        <taxon>Bacteria</taxon>
        <taxon>Bacillati</taxon>
        <taxon>Actinomycetota</taxon>
        <taxon>Actinomycetes</taxon>
        <taxon>Mycobacteriales</taxon>
        <taxon>Corynebacteriaceae</taxon>
        <taxon>Corynebacterium</taxon>
    </lineage>
</organism>
<accession>A0A0G3H5J0</accession>
<dbReference type="PATRIC" id="fig|571915.4.peg.2240"/>
<dbReference type="Proteomes" id="UP000035199">
    <property type="component" value="Chromosome"/>
</dbReference>
<name>A0A0G3H5J0_9CORY</name>
<evidence type="ECO:0000313" key="2">
    <source>
        <dbReference type="Proteomes" id="UP000035199"/>
    </source>
</evidence>